<dbReference type="GO" id="GO:0005794">
    <property type="term" value="C:Golgi apparatus"/>
    <property type="evidence" value="ECO:0007669"/>
    <property type="project" value="TreeGrafter"/>
</dbReference>
<dbReference type="OrthoDB" id="191601at2759"/>
<dbReference type="OMA" id="FAWRPGH"/>
<dbReference type="GO" id="GO:0009306">
    <property type="term" value="P:protein secretion"/>
    <property type="evidence" value="ECO:0007669"/>
    <property type="project" value="TreeGrafter"/>
</dbReference>
<reference evidence="2 3" key="1">
    <citation type="submission" date="2025-04" db="UniProtKB">
        <authorList>
            <consortium name="RefSeq"/>
        </authorList>
    </citation>
    <scope>IDENTIFICATION</scope>
</reference>
<evidence type="ECO:0000313" key="1">
    <source>
        <dbReference type="Proteomes" id="UP000694845"/>
    </source>
</evidence>
<dbReference type="KEGG" id="aplc:110985402"/>
<proteinExistence type="predicted"/>
<evidence type="ECO:0000313" key="3">
    <source>
        <dbReference type="RefSeq" id="XP_022102090.1"/>
    </source>
</evidence>
<gene>
    <name evidence="2 3" type="primary">LOC110985402</name>
</gene>
<dbReference type="GO" id="GO:0007030">
    <property type="term" value="P:Golgi organization"/>
    <property type="evidence" value="ECO:0007669"/>
    <property type="project" value="TreeGrafter"/>
</dbReference>
<evidence type="ECO:0000313" key="2">
    <source>
        <dbReference type="RefSeq" id="XP_022102089.1"/>
    </source>
</evidence>
<organism evidence="1 2">
    <name type="scientific">Acanthaster planci</name>
    <name type="common">Crown-of-thorns starfish</name>
    <dbReference type="NCBI Taxonomy" id="133434"/>
    <lineage>
        <taxon>Eukaryota</taxon>
        <taxon>Metazoa</taxon>
        <taxon>Echinodermata</taxon>
        <taxon>Eleutherozoa</taxon>
        <taxon>Asterozoa</taxon>
        <taxon>Asteroidea</taxon>
        <taxon>Valvatacea</taxon>
        <taxon>Valvatida</taxon>
        <taxon>Acanthasteridae</taxon>
        <taxon>Acanthaster</taxon>
    </lineage>
</organism>
<dbReference type="Proteomes" id="UP000694845">
    <property type="component" value="Unplaced"/>
</dbReference>
<dbReference type="GeneID" id="110985402"/>
<sequence>MCLTVFMLNPEPEERGYRLILAFNRDEFYGRPTKASEFWDRNHEIISDRTLTFWLAGQDMREGKEGGTWLGMSRSGRLAMLLNIIQPDGINPDAKGRGFLVTKFLQHSRDGQTYLQGVVNERDLYNGFNLITVEFRKNRSIDANYYTNYGPETTHPIKLKPGIHAFSNHTIHDTSWPKTDHVKAEFEKIILKSSNLTKYELTEELLAMMARDIPFTSDADISRENMDILKFKEVLTELVFIKSNTCGTRSMTVILVDAVGNVSFIEKTLKEPINPDHPEWEQRTHTFSLQ</sequence>
<dbReference type="RefSeq" id="XP_022102089.1">
    <property type="nucleotide sequence ID" value="XM_022246397.1"/>
</dbReference>
<dbReference type="Pfam" id="PF05742">
    <property type="entry name" value="TANGO2"/>
    <property type="match status" value="1"/>
</dbReference>
<dbReference type="PANTHER" id="PTHR17985:SF8">
    <property type="entry name" value="TRANSPORT AND GOLGI ORGANIZATION PROTEIN 2 HOMOLOG"/>
    <property type="match status" value="1"/>
</dbReference>
<accession>A0A8B7Z8U9</accession>
<protein>
    <submittedName>
        <fullName evidence="2 3">Transport and Golgi organization protein 2 homolog isoform X1</fullName>
    </submittedName>
</protein>
<name>A0A8B7Z8U9_ACAPL</name>
<dbReference type="InterPro" id="IPR008551">
    <property type="entry name" value="TANGO2"/>
</dbReference>
<dbReference type="PANTHER" id="PTHR17985">
    <property type="entry name" value="SER/THR-RICH PROTEIN T10 IN DGCR REGION"/>
    <property type="match status" value="1"/>
</dbReference>
<dbReference type="AlphaFoldDB" id="A0A8B7Z8U9"/>
<keyword evidence="1" id="KW-1185">Reference proteome</keyword>
<dbReference type="RefSeq" id="XP_022102090.1">
    <property type="nucleotide sequence ID" value="XM_022246398.1"/>
</dbReference>